<feature type="signal peptide" evidence="1">
    <location>
        <begin position="1"/>
        <end position="22"/>
    </location>
</feature>
<evidence type="ECO:0000256" key="1">
    <source>
        <dbReference type="SAM" id="SignalP"/>
    </source>
</evidence>
<feature type="chain" id="PRO_5019215773" evidence="1">
    <location>
        <begin position="23"/>
        <end position="117"/>
    </location>
</feature>
<dbReference type="AlphaFoldDB" id="A0A433XLU8"/>
<evidence type="ECO:0000313" key="2">
    <source>
        <dbReference type="EMBL" id="RUT34958.1"/>
    </source>
</evidence>
<gene>
    <name evidence="2" type="ORF">EMQ25_03105</name>
</gene>
<keyword evidence="1" id="KW-0732">Signal</keyword>
<keyword evidence="3" id="KW-1185">Reference proteome</keyword>
<reference evidence="2 3" key="1">
    <citation type="journal article" date="2016" name="Int. J. Syst. Evol. Microbiol.">
        <title>Arsenicitalea aurantiaca gen. nov., sp. nov., a new member of the family Hyphomicrobiaceae, isolated from high-arsenic sediment.</title>
        <authorList>
            <person name="Mu Y."/>
            <person name="Zhou L."/>
            <person name="Zeng X.C."/>
            <person name="Liu L."/>
            <person name="Pan Y."/>
            <person name="Chen X."/>
            <person name="Wang J."/>
            <person name="Li S."/>
            <person name="Li W.J."/>
            <person name="Wang Y."/>
        </authorList>
    </citation>
    <scope>NUCLEOTIDE SEQUENCE [LARGE SCALE GENOMIC DNA]</scope>
    <source>
        <strain evidence="2 3">42-50</strain>
    </source>
</reference>
<proteinExistence type="predicted"/>
<organism evidence="2 3">
    <name type="scientific">Arsenicitalea aurantiaca</name>
    <dbReference type="NCBI Taxonomy" id="1783274"/>
    <lineage>
        <taxon>Bacteria</taxon>
        <taxon>Pseudomonadati</taxon>
        <taxon>Pseudomonadota</taxon>
        <taxon>Alphaproteobacteria</taxon>
        <taxon>Hyphomicrobiales</taxon>
        <taxon>Devosiaceae</taxon>
        <taxon>Arsenicitalea</taxon>
    </lineage>
</organism>
<evidence type="ECO:0000313" key="3">
    <source>
        <dbReference type="Proteomes" id="UP000281547"/>
    </source>
</evidence>
<dbReference type="RefSeq" id="WP_127187078.1">
    <property type="nucleotide sequence ID" value="NZ_RZNJ01000001.1"/>
</dbReference>
<comment type="caution">
    <text evidence="2">The sequence shown here is derived from an EMBL/GenBank/DDBJ whole genome shotgun (WGS) entry which is preliminary data.</text>
</comment>
<dbReference type="Proteomes" id="UP000281547">
    <property type="component" value="Unassembled WGS sequence"/>
</dbReference>
<name>A0A433XLU8_9HYPH</name>
<protein>
    <submittedName>
        <fullName evidence="2">Uncharacterized protein</fullName>
    </submittedName>
</protein>
<accession>A0A433XLU8</accession>
<dbReference type="OrthoDB" id="7949089at2"/>
<sequence>MRRTSLLIALIALSVAPGLAHAQEYRGNWGCRANVDGAKAGLLSIIAGNYAYASANFGSTASGTGTAELYADGVMFTSGNLLANAGIEAARLTTDANGGPLLSLTSPDREILTCTPR</sequence>
<dbReference type="EMBL" id="RZNJ01000001">
    <property type="protein sequence ID" value="RUT34958.1"/>
    <property type="molecule type" value="Genomic_DNA"/>
</dbReference>